<gene>
    <name evidence="3" type="ORF">BRENAR_LOCUS1990</name>
</gene>
<accession>A0A448YJZ0</accession>
<dbReference type="AlphaFoldDB" id="A0A448YJZ0"/>
<evidence type="ECO:0000313" key="4">
    <source>
        <dbReference type="Proteomes" id="UP000290900"/>
    </source>
</evidence>
<protein>
    <submittedName>
        <fullName evidence="3">DEKNAAC102122</fullName>
    </submittedName>
</protein>
<name>A0A448YJZ0_BRENA</name>
<dbReference type="InterPro" id="IPR032640">
    <property type="entry name" value="AMPK1_CBM"/>
</dbReference>
<keyword evidence="1" id="KW-0175">Coiled coil</keyword>
<sequence length="321" mass="36399">MTNYHYVFNFPDTGKEHGSVSVAGSFNHWKPENNALSYKADSKSWVGEITTTTPKFTYKYVTDDAGWVVDSKSPIEEDAHGNKNNYGIAKSDDPELDDLAHDVDHIEKDIKSVEGEQEEQTKKEITGLDEEEQFEGDVKGVVNLIDSANAEDERKLKAEIDSEANPGVAAFERDANAVVEGYEEAGKAEREQLKRDALSLEVPEGEDPEEVEADVEGVTKIVDEFDEVNHESHAELQKEFKEPREDDVGIDQMSREINHVVNDIDEVEAELEAHAREDVEQDKANRERRIAIPGPVLVAYHKLFESLKWFIDYYILAFFRH</sequence>
<dbReference type="SUPFAM" id="SSF81296">
    <property type="entry name" value="E set domains"/>
    <property type="match status" value="1"/>
</dbReference>
<feature type="coiled-coil region" evidence="1">
    <location>
        <begin position="250"/>
        <end position="277"/>
    </location>
</feature>
<feature type="domain" description="AMP-activated protein kinase glycogen-binding" evidence="2">
    <location>
        <begin position="7"/>
        <end position="87"/>
    </location>
</feature>
<feature type="coiled-coil region" evidence="1">
    <location>
        <begin position="96"/>
        <end position="123"/>
    </location>
</feature>
<evidence type="ECO:0000256" key="1">
    <source>
        <dbReference type="SAM" id="Coils"/>
    </source>
</evidence>
<organism evidence="3 4">
    <name type="scientific">Brettanomyces naardenensis</name>
    <name type="common">Yeast</name>
    <dbReference type="NCBI Taxonomy" id="13370"/>
    <lineage>
        <taxon>Eukaryota</taxon>
        <taxon>Fungi</taxon>
        <taxon>Dikarya</taxon>
        <taxon>Ascomycota</taxon>
        <taxon>Saccharomycotina</taxon>
        <taxon>Pichiomycetes</taxon>
        <taxon>Pichiales</taxon>
        <taxon>Pichiaceae</taxon>
        <taxon>Brettanomyces</taxon>
    </lineage>
</organism>
<evidence type="ECO:0000259" key="2">
    <source>
        <dbReference type="Pfam" id="PF16561"/>
    </source>
</evidence>
<dbReference type="InterPro" id="IPR014756">
    <property type="entry name" value="Ig_E-set"/>
</dbReference>
<dbReference type="Gene3D" id="2.60.40.10">
    <property type="entry name" value="Immunoglobulins"/>
    <property type="match status" value="1"/>
</dbReference>
<evidence type="ECO:0000313" key="3">
    <source>
        <dbReference type="EMBL" id="VEU21255.1"/>
    </source>
</evidence>
<proteinExistence type="predicted"/>
<keyword evidence="4" id="KW-1185">Reference proteome</keyword>
<dbReference type="InParanoid" id="A0A448YJZ0"/>
<dbReference type="InterPro" id="IPR013783">
    <property type="entry name" value="Ig-like_fold"/>
</dbReference>
<reference evidence="3 4" key="1">
    <citation type="submission" date="2018-12" db="EMBL/GenBank/DDBJ databases">
        <authorList>
            <person name="Tiukova I."/>
            <person name="Dainat J."/>
        </authorList>
    </citation>
    <scope>NUCLEOTIDE SEQUENCE [LARGE SCALE GENOMIC DNA]</scope>
</reference>
<dbReference type="EMBL" id="CAACVR010000011">
    <property type="protein sequence ID" value="VEU21255.1"/>
    <property type="molecule type" value="Genomic_DNA"/>
</dbReference>
<dbReference type="CDD" id="cd02859">
    <property type="entry name" value="E_set_AMPKbeta_like_N"/>
    <property type="match status" value="1"/>
</dbReference>
<dbReference type="Proteomes" id="UP000290900">
    <property type="component" value="Unassembled WGS sequence"/>
</dbReference>
<dbReference type="Pfam" id="PF16561">
    <property type="entry name" value="AMPK1_CBM"/>
    <property type="match status" value="1"/>
</dbReference>